<evidence type="ECO:0000313" key="1">
    <source>
        <dbReference type="EMBL" id="GJE95401.1"/>
    </source>
</evidence>
<protein>
    <submittedName>
        <fullName evidence="1">Uncharacterized protein</fullName>
    </submittedName>
</protein>
<keyword evidence="2" id="KW-1185">Reference proteome</keyword>
<dbReference type="AlphaFoldDB" id="A0A9P3GII0"/>
<dbReference type="EMBL" id="BPQB01000048">
    <property type="protein sequence ID" value="GJE95401.1"/>
    <property type="molecule type" value="Genomic_DNA"/>
</dbReference>
<gene>
    <name evidence="1" type="ORF">PsYK624_115850</name>
</gene>
<proteinExistence type="predicted"/>
<name>A0A9P3GII0_9APHY</name>
<comment type="caution">
    <text evidence="1">The sequence shown here is derived from an EMBL/GenBank/DDBJ whole genome shotgun (WGS) entry which is preliminary data.</text>
</comment>
<dbReference type="Proteomes" id="UP000703269">
    <property type="component" value="Unassembled WGS sequence"/>
</dbReference>
<evidence type="ECO:0000313" key="2">
    <source>
        <dbReference type="Proteomes" id="UP000703269"/>
    </source>
</evidence>
<reference evidence="1 2" key="1">
    <citation type="submission" date="2021-08" db="EMBL/GenBank/DDBJ databases">
        <title>Draft Genome Sequence of Phanerochaete sordida strain YK-624.</title>
        <authorList>
            <person name="Mori T."/>
            <person name="Dohra H."/>
            <person name="Suzuki T."/>
            <person name="Kawagishi H."/>
            <person name="Hirai H."/>
        </authorList>
    </citation>
    <scope>NUCLEOTIDE SEQUENCE [LARGE SCALE GENOMIC DNA]</scope>
    <source>
        <strain evidence="1 2">YK-624</strain>
    </source>
</reference>
<accession>A0A9P3GII0</accession>
<sequence length="112" mass="12448">MICWASQRLELHIGKISIEQTSSTRTWSIRTQEWSDTRESRCTAPDDSPVAFYAAALLVLTGAENGICAPRAFLGRARHRAEDDRPAFTPCNIVPRSPCGRAMLVLSRIFGI</sequence>
<organism evidence="1 2">
    <name type="scientific">Phanerochaete sordida</name>
    <dbReference type="NCBI Taxonomy" id="48140"/>
    <lineage>
        <taxon>Eukaryota</taxon>
        <taxon>Fungi</taxon>
        <taxon>Dikarya</taxon>
        <taxon>Basidiomycota</taxon>
        <taxon>Agaricomycotina</taxon>
        <taxon>Agaricomycetes</taxon>
        <taxon>Polyporales</taxon>
        <taxon>Phanerochaetaceae</taxon>
        <taxon>Phanerochaete</taxon>
    </lineage>
</organism>